<dbReference type="PANTHER" id="PTHR46068:SF1">
    <property type="entry name" value="TRANSPOSASE IS30-LIKE HTH DOMAIN-CONTAINING PROTEIN"/>
    <property type="match status" value="1"/>
</dbReference>
<evidence type="ECO:0000313" key="1">
    <source>
        <dbReference type="EMBL" id="CDW30027.1"/>
    </source>
</evidence>
<dbReference type="GO" id="GO:0003676">
    <property type="term" value="F:nucleic acid binding"/>
    <property type="evidence" value="ECO:0007669"/>
    <property type="project" value="InterPro"/>
</dbReference>
<dbReference type="Gene3D" id="1.10.1270.10">
    <property type="entry name" value="TrpR-like"/>
    <property type="match status" value="1"/>
</dbReference>
<accession>A0A0K2TWG8</accession>
<dbReference type="InterPro" id="IPR038116">
    <property type="entry name" value="TrpR-like_sf"/>
</dbReference>
<dbReference type="PANTHER" id="PTHR46068">
    <property type="entry name" value="PROTEIN CBG27172"/>
    <property type="match status" value="1"/>
</dbReference>
<dbReference type="OrthoDB" id="6368480at2759"/>
<dbReference type="Gene3D" id="3.30.420.10">
    <property type="entry name" value="Ribonuclease H-like superfamily/Ribonuclease H"/>
    <property type="match status" value="1"/>
</dbReference>
<protein>
    <submittedName>
        <fullName evidence="1">Uncharacterized protein</fullName>
    </submittedName>
</protein>
<name>A0A0K2TWG8_LEPSM</name>
<proteinExistence type="predicted"/>
<dbReference type="InterPro" id="IPR036397">
    <property type="entry name" value="RNaseH_sf"/>
</dbReference>
<dbReference type="AlphaFoldDB" id="A0A0K2TWG8"/>
<reference evidence="1" key="1">
    <citation type="submission" date="2014-05" db="EMBL/GenBank/DDBJ databases">
        <authorList>
            <person name="Chronopoulou M."/>
        </authorList>
    </citation>
    <scope>NUCLEOTIDE SEQUENCE</scope>
    <source>
        <tissue evidence="1">Whole organism</tissue>
    </source>
</reference>
<sequence length="219" mass="25022">AKRHIVATLLRAGRSVTEIIKNTGLSRTTVFKVQKLVKEGKYLKEGLWTGRLRKINVDEVKEAFMVNPKTSMTKVAEDMNVHKATISRAVKEVGGRSRRMIERPLLSQLQRDKHLERCKVMLNDIKHAPSSRIIIFSDENNFTVDPVFNRSSDRVVAFNDNRDMVEELRTVTTVKHPASVIMFGPIASNGTKMDLTWFKTGFRLKSKAYLEILKDKILP</sequence>
<feature type="non-terminal residue" evidence="1">
    <location>
        <position position="1"/>
    </location>
</feature>
<dbReference type="EMBL" id="HACA01012666">
    <property type="protein sequence ID" value="CDW30027.1"/>
    <property type="molecule type" value="Transcribed_RNA"/>
</dbReference>
<organism evidence="1">
    <name type="scientific">Lepeophtheirus salmonis</name>
    <name type="common">Salmon louse</name>
    <name type="synonym">Caligus salmonis</name>
    <dbReference type="NCBI Taxonomy" id="72036"/>
    <lineage>
        <taxon>Eukaryota</taxon>
        <taxon>Metazoa</taxon>
        <taxon>Ecdysozoa</taxon>
        <taxon>Arthropoda</taxon>
        <taxon>Crustacea</taxon>
        <taxon>Multicrustacea</taxon>
        <taxon>Hexanauplia</taxon>
        <taxon>Copepoda</taxon>
        <taxon>Siphonostomatoida</taxon>
        <taxon>Caligidae</taxon>
        <taxon>Lepeophtheirus</taxon>
    </lineage>
</organism>